<dbReference type="PATRIC" id="fig|999432.5.peg.750"/>
<proteinExistence type="predicted"/>
<dbReference type="Gene3D" id="2.50.20.10">
    <property type="entry name" value="Lipoprotein localisation LolA/LolB/LppX"/>
    <property type="match status" value="1"/>
</dbReference>
<dbReference type="HOGENOM" id="CLU_074356_1_0_12"/>
<dbReference type="CDD" id="cd16329">
    <property type="entry name" value="LolA_like"/>
    <property type="match status" value="1"/>
</dbReference>
<organism evidence="3">
    <name type="scientific">Treponema denticola H-22</name>
    <dbReference type="NCBI Taxonomy" id="999432"/>
    <lineage>
        <taxon>Bacteria</taxon>
        <taxon>Pseudomonadati</taxon>
        <taxon>Spirochaetota</taxon>
        <taxon>Spirochaetia</taxon>
        <taxon>Spirochaetales</taxon>
        <taxon>Treponemataceae</taxon>
        <taxon>Treponema</taxon>
    </lineage>
</organism>
<feature type="signal peptide" evidence="1">
    <location>
        <begin position="1"/>
        <end position="23"/>
    </location>
</feature>
<dbReference type="Proteomes" id="UP000011705">
    <property type="component" value="Chromosome"/>
</dbReference>
<keyword evidence="1" id="KW-0732">Signal</keyword>
<gene>
    <name evidence="3" type="ORF">HMPREF9726_00722</name>
</gene>
<name>A0A0E2E638_TREDN</name>
<feature type="chain" id="PRO_5002393535" description="Uncharacterized protein TP-0789 domain-containing protein" evidence="1">
    <location>
        <begin position="24"/>
        <end position="261"/>
    </location>
</feature>
<dbReference type="RefSeq" id="WP_002683522.1">
    <property type="nucleotide sequence ID" value="NZ_CM001795.1"/>
</dbReference>
<evidence type="ECO:0000256" key="1">
    <source>
        <dbReference type="SAM" id="SignalP"/>
    </source>
</evidence>
<reference evidence="3" key="1">
    <citation type="submission" date="2012-01" db="EMBL/GenBank/DDBJ databases">
        <title>The Genome Sequence of Treponema denticola H-22.</title>
        <authorList>
            <consortium name="The Broad Institute Genome Sequencing Platform"/>
            <person name="Earl A."/>
            <person name="Ward D."/>
            <person name="Feldgarden M."/>
            <person name="Gevers D."/>
            <person name="Blanton J.M."/>
            <person name="Fenno C.J."/>
            <person name="Baranova O.V."/>
            <person name="Mathney J."/>
            <person name="Dewhirst F.E."/>
            <person name="Izard J."/>
            <person name="Young S.K."/>
            <person name="Zeng Q."/>
            <person name="Gargeya S."/>
            <person name="Fitzgerald M."/>
            <person name="Haas B."/>
            <person name="Abouelleil A."/>
            <person name="Alvarado L."/>
            <person name="Arachchi H.M."/>
            <person name="Berlin A."/>
            <person name="Chapman S.B."/>
            <person name="Gearin G."/>
            <person name="Goldberg J."/>
            <person name="Griggs A."/>
            <person name="Gujja S."/>
            <person name="Hansen M."/>
            <person name="Heiman D."/>
            <person name="Howarth C."/>
            <person name="Larimer J."/>
            <person name="Lui A."/>
            <person name="MacDonald P.J.P."/>
            <person name="McCowen C."/>
            <person name="Montmayeur A."/>
            <person name="Murphy C."/>
            <person name="Neiman D."/>
            <person name="Pearson M."/>
            <person name="Priest M."/>
            <person name="Roberts A."/>
            <person name="Saif S."/>
            <person name="Shea T."/>
            <person name="Sisk P."/>
            <person name="Stolte C."/>
            <person name="Sykes S."/>
            <person name="Wortman J."/>
            <person name="Nusbaum C."/>
            <person name="Birren B."/>
        </authorList>
    </citation>
    <scope>NUCLEOTIDE SEQUENCE [LARGE SCALE GENOMIC DNA]</scope>
    <source>
        <strain evidence="3">H-22</strain>
    </source>
</reference>
<dbReference type="AlphaFoldDB" id="A0A0E2E638"/>
<accession>A0A0E2E638</accession>
<feature type="domain" description="Uncharacterized protein TP-0789" evidence="2">
    <location>
        <begin position="74"/>
        <end position="256"/>
    </location>
</feature>
<sequence>MKRIKHLIALAVFAATAVSFAFAQELTGREIMQKASNREKAVTDSFKMRMTLINSSGKKRVREVSAYSKDYGKEEKTVMVFLLPADVKGVGYLSYSYDDESKSDDRWLYMPALKKAKRISGSSSQDYFMGTDFTYDDMSGRKVDDYKHSLLGEEKIDSKDCWKIESIPVKKSMYSKYVSWIDKESLLNIKAEFYDEQGSILKVLTVSGIEKKDGFWTGNKMEMNNLQKKHKTLIEILKHEFNKEIPDSYFRVNSLEEGKIR</sequence>
<comment type="caution">
    <text evidence="3">The sequence shown here is derived from an EMBL/GenBank/DDBJ whole genome shotgun (WGS) entry which is preliminary data.</text>
</comment>
<dbReference type="EMBL" id="AGDV01000006">
    <property type="protein sequence ID" value="EMB34956.1"/>
    <property type="molecule type" value="Genomic_DNA"/>
</dbReference>
<protein>
    <recommendedName>
        <fullName evidence="2">Uncharacterized protein TP-0789 domain-containing protein</fullName>
    </recommendedName>
</protein>
<dbReference type="Pfam" id="PF17131">
    <property type="entry name" value="LolA_like"/>
    <property type="match status" value="1"/>
</dbReference>
<evidence type="ECO:0000259" key="2">
    <source>
        <dbReference type="Pfam" id="PF17131"/>
    </source>
</evidence>
<evidence type="ECO:0000313" key="3">
    <source>
        <dbReference type="EMBL" id="EMB34956.1"/>
    </source>
</evidence>
<dbReference type="InterPro" id="IPR033399">
    <property type="entry name" value="TP_0789-like"/>
</dbReference>